<dbReference type="InterPro" id="IPR048438">
    <property type="entry name" value="Yme1-like_N"/>
</dbReference>
<dbReference type="Gene3D" id="1.10.8.60">
    <property type="match status" value="1"/>
</dbReference>
<keyword evidence="16" id="KW-0132">Cell division</keyword>
<dbReference type="GO" id="GO:0046872">
    <property type="term" value="F:metal ion binding"/>
    <property type="evidence" value="ECO:0007669"/>
    <property type="project" value="UniProtKB-KW"/>
</dbReference>
<dbReference type="SUPFAM" id="SSF52540">
    <property type="entry name" value="P-loop containing nucleoside triphosphate hydrolases"/>
    <property type="match status" value="1"/>
</dbReference>
<dbReference type="InterPro" id="IPR027417">
    <property type="entry name" value="P-loop_NTPase"/>
</dbReference>
<evidence type="ECO:0000256" key="6">
    <source>
        <dbReference type="ARBA" id="ARBA00022723"/>
    </source>
</evidence>
<comment type="cofactor">
    <cofactor evidence="1">
        <name>Zn(2+)</name>
        <dbReference type="ChEBI" id="CHEBI:29105"/>
    </cofactor>
</comment>
<dbReference type="InterPro" id="IPR005936">
    <property type="entry name" value="FtsH"/>
</dbReference>
<dbReference type="GO" id="GO:0051301">
    <property type="term" value="P:cell division"/>
    <property type="evidence" value="ECO:0007669"/>
    <property type="project" value="UniProtKB-KW"/>
</dbReference>
<evidence type="ECO:0000256" key="8">
    <source>
        <dbReference type="ARBA" id="ARBA00022801"/>
    </source>
</evidence>
<dbReference type="FunFam" id="1.10.8.60:FF:000001">
    <property type="entry name" value="ATP-dependent zinc metalloprotease FtsH"/>
    <property type="match status" value="1"/>
</dbReference>
<keyword evidence="14" id="KW-1133">Transmembrane helix</keyword>
<dbReference type="GO" id="GO:0005524">
    <property type="term" value="F:ATP binding"/>
    <property type="evidence" value="ECO:0007669"/>
    <property type="project" value="UniProtKB-KW"/>
</dbReference>
<protein>
    <submittedName>
        <fullName evidence="16">Cell division protease ftsH</fullName>
    </submittedName>
</protein>
<comment type="subcellular location">
    <subcellularLocation>
        <location evidence="2">Membrane</location>
    </subcellularLocation>
</comment>
<dbReference type="GO" id="GO:0004222">
    <property type="term" value="F:metalloendopeptidase activity"/>
    <property type="evidence" value="ECO:0007669"/>
    <property type="project" value="InterPro"/>
</dbReference>
<keyword evidence="11" id="KW-0482">Metalloprotease</keyword>
<dbReference type="GO" id="GO:0016887">
    <property type="term" value="F:ATP hydrolysis activity"/>
    <property type="evidence" value="ECO:0007669"/>
    <property type="project" value="InterPro"/>
</dbReference>
<sequence length="814" mass="87693">MAFQGPVAVQNIVSVTTDLWPTMSAILKAPWQGLVRQTASATITGQPRVAGSKEPASTPEPKARLPLVLPDSLQSVPMSALRPTASAEALRSIPTVSDTLVGVPHNALRSCNPLARSIPIKAVTARQYSTVSRMAPFSNLRAIQRPGHLGLALAQQRSIFGGPSQNTLARLEQAANNNPSSATAQAAFYTALIRAGLPNIVVDRYQTGHFATNVATNACYQKALEKLGRSDQAAGVQTLNGNLTPQQIQALGQAVGAHTAGGQLGKARGGSGLKSDPLYVVIEESRLSTVFKWVRWLAGFGLAAYVALILITLFVETSGVLKKVGGGSTAEVRPEHQNTRFSDVHGCDEAKEELQDVVDFLKNPDRYNKLGGRLPKGVLLIGPPGTGKTLLARAVAGEAGVPFFYMSGSEFDEVYVGVGAKRVRELFNAARSKAPAIVFIDELDAVGGKRQSRDANYHRQTLNQLLNDLDGFDQSTGVIFIAATNHPEILDKALLRPGRFDRHVSVELPDVRGRLAILKHHTKKIRLGPEVDLSTIARGTPGFSGAELENLANSAAIRASKHQSKFVTNDDLEWAKDKIMMGAERKSRMVPLQEKLHTAYHEGGHTLVGLYTKGFKELHKATILPRGHAAGITFFLPNEDNHRTRSQYLIDLQISLGGKMAEEIIYGAENVSDGASSDIQNATSVAHRMVTICGFSDVLGNVDLRSNYEQLSPETKRLIDSEVRRLIDEARENAKQLLLAHRKELDLLAQALVQYETLDKEEILKIVNGEKLSDRLMTMPDTPIKLPGIPASIVPGPSASSGSSDPPAGPGVPA</sequence>
<dbReference type="InterPro" id="IPR041569">
    <property type="entry name" value="AAA_lid_3"/>
</dbReference>
<keyword evidence="16" id="KW-0131">Cell cycle</keyword>
<keyword evidence="6" id="KW-0479">Metal-binding</keyword>
<dbReference type="Pfam" id="PF17862">
    <property type="entry name" value="AAA_lid_3"/>
    <property type="match status" value="1"/>
</dbReference>
<accession>A0A9P4JZZ2</accession>
<keyword evidence="9" id="KW-0862">Zinc</keyword>
<comment type="caution">
    <text evidence="16">The sequence shown here is derived from an EMBL/GenBank/DDBJ whole genome shotgun (WGS) entry which is preliminary data.</text>
</comment>
<dbReference type="Pfam" id="PF01434">
    <property type="entry name" value="Peptidase_M41"/>
    <property type="match status" value="1"/>
</dbReference>
<dbReference type="InterPro" id="IPR003959">
    <property type="entry name" value="ATPase_AAA_core"/>
</dbReference>
<dbReference type="Pfam" id="PF00004">
    <property type="entry name" value="AAA"/>
    <property type="match status" value="1"/>
</dbReference>
<keyword evidence="5 16" id="KW-0645">Protease</keyword>
<evidence type="ECO:0000256" key="11">
    <source>
        <dbReference type="ARBA" id="ARBA00023049"/>
    </source>
</evidence>
<dbReference type="FunFam" id="1.20.58.760:FF:000001">
    <property type="entry name" value="ATP-dependent zinc metalloprotease FtsH"/>
    <property type="match status" value="1"/>
</dbReference>
<comment type="similarity">
    <text evidence="3">In the C-terminal section; belongs to the peptidase M41 family.</text>
</comment>
<dbReference type="SUPFAM" id="SSF140990">
    <property type="entry name" value="FtsH protease domain-like"/>
    <property type="match status" value="1"/>
</dbReference>
<name>A0A9P4JZZ2_9PLEO</name>
<dbReference type="HAMAP" id="MF_01458">
    <property type="entry name" value="FtsH"/>
    <property type="match status" value="1"/>
</dbReference>
<keyword evidence="8" id="KW-0378">Hydrolase</keyword>
<keyword evidence="17" id="KW-1185">Reference proteome</keyword>
<dbReference type="PANTHER" id="PTHR23076">
    <property type="entry name" value="METALLOPROTEASE M41 FTSH"/>
    <property type="match status" value="1"/>
</dbReference>
<dbReference type="InterPro" id="IPR003593">
    <property type="entry name" value="AAA+_ATPase"/>
</dbReference>
<dbReference type="OrthoDB" id="1413014at2759"/>
<keyword evidence="14" id="KW-0812">Transmembrane</keyword>
<feature type="region of interest" description="Disordered" evidence="13">
    <location>
        <begin position="790"/>
        <end position="814"/>
    </location>
</feature>
<dbReference type="Proteomes" id="UP000800093">
    <property type="component" value="Unassembled WGS sequence"/>
</dbReference>
<evidence type="ECO:0000259" key="15">
    <source>
        <dbReference type="SMART" id="SM00382"/>
    </source>
</evidence>
<dbReference type="PANTHER" id="PTHR23076:SF97">
    <property type="entry name" value="ATP-DEPENDENT ZINC METALLOPROTEASE YME1L1"/>
    <property type="match status" value="1"/>
</dbReference>
<dbReference type="GO" id="GO:0005743">
    <property type="term" value="C:mitochondrial inner membrane"/>
    <property type="evidence" value="ECO:0007669"/>
    <property type="project" value="TreeGrafter"/>
</dbReference>
<dbReference type="Pfam" id="PF21232">
    <property type="entry name" value="Yme1-like_N"/>
    <property type="match status" value="1"/>
</dbReference>
<feature type="transmembrane region" description="Helical" evidence="14">
    <location>
        <begin position="293"/>
        <end position="315"/>
    </location>
</feature>
<evidence type="ECO:0000313" key="17">
    <source>
        <dbReference type="Proteomes" id="UP000800093"/>
    </source>
</evidence>
<reference evidence="17" key="1">
    <citation type="journal article" date="2020" name="Stud. Mycol.">
        <title>101 Dothideomycetes genomes: A test case for predicting lifestyles and emergence of pathogens.</title>
        <authorList>
            <person name="Haridas S."/>
            <person name="Albert R."/>
            <person name="Binder M."/>
            <person name="Bloem J."/>
            <person name="LaButti K."/>
            <person name="Salamov A."/>
            <person name="Andreopoulos B."/>
            <person name="Baker S."/>
            <person name="Barry K."/>
            <person name="Bills G."/>
            <person name="Bluhm B."/>
            <person name="Cannon C."/>
            <person name="Castanera R."/>
            <person name="Culley D."/>
            <person name="Daum C."/>
            <person name="Ezra D."/>
            <person name="Gonzalez J."/>
            <person name="Henrissat B."/>
            <person name="Kuo A."/>
            <person name="Liang C."/>
            <person name="Lipzen A."/>
            <person name="Lutzoni F."/>
            <person name="Magnuson J."/>
            <person name="Mondo S."/>
            <person name="Nolan M."/>
            <person name="Ohm R."/>
            <person name="Pangilinan J."/>
            <person name="Park H.-J."/>
            <person name="Ramirez L."/>
            <person name="Alfaro M."/>
            <person name="Sun H."/>
            <person name="Tritt A."/>
            <person name="Yoshinaga Y."/>
            <person name="Zwiers L.-H."/>
            <person name="Turgeon B."/>
            <person name="Goodwin S."/>
            <person name="Spatafora J."/>
            <person name="Crous P."/>
            <person name="Grigoriev I."/>
        </authorList>
    </citation>
    <scope>NUCLEOTIDE SEQUENCE [LARGE SCALE GENOMIC DNA]</scope>
    <source>
        <strain evidence="17">CBS 304.66</strain>
    </source>
</reference>
<dbReference type="GO" id="GO:0006515">
    <property type="term" value="P:protein quality control for misfolded or incompletely synthesized proteins"/>
    <property type="evidence" value="ECO:0007669"/>
    <property type="project" value="TreeGrafter"/>
</dbReference>
<dbReference type="CDD" id="cd19501">
    <property type="entry name" value="RecA-like_FtsH"/>
    <property type="match status" value="1"/>
</dbReference>
<evidence type="ECO:0000256" key="4">
    <source>
        <dbReference type="ARBA" id="ARBA00010550"/>
    </source>
</evidence>
<evidence type="ECO:0000256" key="7">
    <source>
        <dbReference type="ARBA" id="ARBA00022741"/>
    </source>
</evidence>
<evidence type="ECO:0000313" key="16">
    <source>
        <dbReference type="EMBL" id="KAF2258168.1"/>
    </source>
</evidence>
<dbReference type="EMBL" id="ML986778">
    <property type="protein sequence ID" value="KAF2258168.1"/>
    <property type="molecule type" value="Genomic_DNA"/>
</dbReference>
<evidence type="ECO:0000256" key="12">
    <source>
        <dbReference type="ARBA" id="ARBA00023136"/>
    </source>
</evidence>
<evidence type="ECO:0000256" key="13">
    <source>
        <dbReference type="SAM" id="MobiDB-lite"/>
    </source>
</evidence>
<dbReference type="GO" id="GO:0004176">
    <property type="term" value="F:ATP-dependent peptidase activity"/>
    <property type="evidence" value="ECO:0007669"/>
    <property type="project" value="InterPro"/>
</dbReference>
<dbReference type="NCBIfam" id="TIGR01241">
    <property type="entry name" value="FtsH_fam"/>
    <property type="match status" value="1"/>
</dbReference>
<feature type="compositionally biased region" description="Low complexity" evidence="13">
    <location>
        <begin position="790"/>
        <end position="806"/>
    </location>
</feature>
<keyword evidence="12 14" id="KW-0472">Membrane</keyword>
<dbReference type="AlphaFoldDB" id="A0A9P4JZZ2"/>
<proteinExistence type="inferred from homology"/>
<dbReference type="SMART" id="SM00382">
    <property type="entry name" value="AAA"/>
    <property type="match status" value="1"/>
</dbReference>
<evidence type="ECO:0000256" key="1">
    <source>
        <dbReference type="ARBA" id="ARBA00001947"/>
    </source>
</evidence>
<dbReference type="Gene3D" id="1.20.58.760">
    <property type="entry name" value="Peptidase M41"/>
    <property type="match status" value="1"/>
</dbReference>
<evidence type="ECO:0000256" key="14">
    <source>
        <dbReference type="SAM" id="Phobius"/>
    </source>
</evidence>
<feature type="domain" description="AAA+ ATPase" evidence="15">
    <location>
        <begin position="374"/>
        <end position="510"/>
    </location>
</feature>
<evidence type="ECO:0000256" key="5">
    <source>
        <dbReference type="ARBA" id="ARBA00022670"/>
    </source>
</evidence>
<dbReference type="InterPro" id="IPR037219">
    <property type="entry name" value="Peptidase_M41-like"/>
</dbReference>
<dbReference type="InterPro" id="IPR000642">
    <property type="entry name" value="Peptidase_M41"/>
</dbReference>
<dbReference type="Gene3D" id="3.40.50.300">
    <property type="entry name" value="P-loop containing nucleotide triphosphate hydrolases"/>
    <property type="match status" value="1"/>
</dbReference>
<comment type="similarity">
    <text evidence="4">In the N-terminal section; belongs to the AAA ATPase family.</text>
</comment>
<evidence type="ECO:0000256" key="9">
    <source>
        <dbReference type="ARBA" id="ARBA00022833"/>
    </source>
</evidence>
<organism evidence="16 17">
    <name type="scientific">Lojkania enalia</name>
    <dbReference type="NCBI Taxonomy" id="147567"/>
    <lineage>
        <taxon>Eukaryota</taxon>
        <taxon>Fungi</taxon>
        <taxon>Dikarya</taxon>
        <taxon>Ascomycota</taxon>
        <taxon>Pezizomycotina</taxon>
        <taxon>Dothideomycetes</taxon>
        <taxon>Pleosporomycetidae</taxon>
        <taxon>Pleosporales</taxon>
        <taxon>Pleosporales incertae sedis</taxon>
        <taxon>Lojkania</taxon>
    </lineage>
</organism>
<gene>
    <name evidence="16" type="ORF">CC78DRAFT_538011</name>
</gene>
<dbReference type="FunFam" id="3.40.50.300:FF:000175">
    <property type="entry name" value="ATP-dependent zinc metalloprotease FTSH 4"/>
    <property type="match status" value="1"/>
</dbReference>
<keyword evidence="10" id="KW-0067">ATP-binding</keyword>
<evidence type="ECO:0000256" key="3">
    <source>
        <dbReference type="ARBA" id="ARBA00010044"/>
    </source>
</evidence>
<evidence type="ECO:0000256" key="10">
    <source>
        <dbReference type="ARBA" id="ARBA00022840"/>
    </source>
</evidence>
<evidence type="ECO:0000256" key="2">
    <source>
        <dbReference type="ARBA" id="ARBA00004370"/>
    </source>
</evidence>
<dbReference type="GO" id="GO:0007005">
    <property type="term" value="P:mitochondrion organization"/>
    <property type="evidence" value="ECO:0007669"/>
    <property type="project" value="TreeGrafter"/>
</dbReference>
<keyword evidence="7" id="KW-0547">Nucleotide-binding</keyword>